<reference evidence="2" key="1">
    <citation type="submission" date="2019-08" db="EMBL/GenBank/DDBJ databases">
        <title>The genome of the North American firefly Photinus pyralis.</title>
        <authorList>
            <consortium name="Photinus pyralis genome working group"/>
            <person name="Fallon T.R."/>
            <person name="Sander Lower S.E."/>
            <person name="Weng J.-K."/>
        </authorList>
    </citation>
    <scope>NUCLEOTIDE SEQUENCE</scope>
    <source>
        <strain evidence="2">TRF0915ILg1</strain>
        <tissue evidence="2">Whole body</tissue>
    </source>
</reference>
<evidence type="ECO:0000313" key="3">
    <source>
        <dbReference type="Proteomes" id="UP000801492"/>
    </source>
</evidence>
<feature type="region of interest" description="Disordered" evidence="1">
    <location>
        <begin position="1038"/>
        <end position="1058"/>
    </location>
</feature>
<gene>
    <name evidence="2" type="ORF">ILUMI_26157</name>
</gene>
<comment type="caution">
    <text evidence="2">The sequence shown here is derived from an EMBL/GenBank/DDBJ whole genome shotgun (WGS) entry which is preliminary data.</text>
</comment>
<feature type="compositionally biased region" description="Polar residues" evidence="1">
    <location>
        <begin position="754"/>
        <end position="763"/>
    </location>
</feature>
<name>A0A8K0FYZ0_IGNLU</name>
<feature type="region of interest" description="Disordered" evidence="1">
    <location>
        <begin position="550"/>
        <end position="569"/>
    </location>
</feature>
<protein>
    <submittedName>
        <fullName evidence="2">Uncharacterized protein</fullName>
    </submittedName>
</protein>
<evidence type="ECO:0000313" key="2">
    <source>
        <dbReference type="EMBL" id="KAF2880036.1"/>
    </source>
</evidence>
<sequence length="1342" mass="140594">AVDDKIETCSPASNLPMDNISLSSAPFTLIKPVSTVSIPSLKPHITPTSMSFKSNTSTTCAPVSKTDTSITFQHLVDNASLASGPCTPARPASAISSHSNEPHISSTKSSLKSYTCTPCACAATSTSEARIAFKHALDNISLHIPGTPKSACTTCAATEDAVGDKIETCSTTSRHSPDNISLGNVPCSTPTKPSSAVSIASAEPHTAVCKTCGAAIAAGAVGDNIETCTVISNHPPDNKSLGNLPCTPTKPASAISIPSLKPPVTPTSLSFKSNTSKICAPVSKTDTSKTFQQLLDNVSLASAPCTAVRRASAISSPKIEPHMFSTKSLLKSHTCKPCECSPTSTPETRIPFKQALDNTSLHISGTPTAVRSTCAATSDAVSDKIKTCSATSYHTTDNISLGNVPCSTSTKPASATSTASLEPHITPASLSIKPAIKEETRVAGTPVTPRAACSTCGAAITAGAVGDKIETCSVTSNQPMHKKSLSDVPCTPTKPASAVSIPSLKPHVTPTSLSFKSNKSTTCAPVSKTDTSITFQQLLDNVSLASAPSKPASAISTPQIEPHISSTKSSFKSHTCTPCACSPTSNPETRIALNRPLDDISLHIPGTPRAACSKCAATIAADAVGDKVDACSITSNHYKDNVSLSSTPRTPTRPASAISTHSVKPHITPTNLSFKSNASTTCAAVSQMHTSSTFQHTFDNISSHTPGTPVTLTAACSTCTPAIAGAVVQVDTGSTTSNHSPDNMSLGSRPCTPSRPTSGISTSLVKPHVSATNLSFKSNTCTPCAGAYLSKPETHIVLKHPQDNISLHISSMPVTPRTAYSTCAAATAVGAVVDNIETSHPMDNKSLGTPTMTTSVIATPLHEPHASSTYFSFKSDVCPSCTLGSQTGTCMPLKQSLDNASLHILGTKTTTCPLCKTAITADKMEICSTDPSLPMGNISLGSISCRASKPTSTITPTNSSFKFNVSKTGTQSTLRHPLDNISVHIPGAPVTPTITRQTTAANQTETQSITSRHPPTSTPVSSYNVLVNTRVCPPHTVISKSTGTTTHSNSLLSLNRSTPISKTSTNTIFQTSFPPPETPKRLLSTSFNTFSSPQRTCATSMTTRTETGMNAAPSQLSHSRSATKNQSVNTFPLQLRSSMRNPNSLDKNSYANRTLTSQSVLPLLTSTATSTSNVIKQLPDKPSTSGYKSTATSMDYYVLPSKLPKLHNNSACELQRKHMMSKSCRSICNSAINSNYHDLYHSPKYLNRPVNSSSKPSVSRNIPCSSCRSTPITSTPKAKWELGGLDESIIQTCSSTYMPISSSQHSNFYDNCSKSMSSFTFDSNVDSCVNCKCGDEDFEDTP</sequence>
<organism evidence="2 3">
    <name type="scientific">Ignelater luminosus</name>
    <name type="common">Cucubano</name>
    <name type="synonym">Pyrophorus luminosus</name>
    <dbReference type="NCBI Taxonomy" id="2038154"/>
    <lineage>
        <taxon>Eukaryota</taxon>
        <taxon>Metazoa</taxon>
        <taxon>Ecdysozoa</taxon>
        <taxon>Arthropoda</taxon>
        <taxon>Hexapoda</taxon>
        <taxon>Insecta</taxon>
        <taxon>Pterygota</taxon>
        <taxon>Neoptera</taxon>
        <taxon>Endopterygota</taxon>
        <taxon>Coleoptera</taxon>
        <taxon>Polyphaga</taxon>
        <taxon>Elateriformia</taxon>
        <taxon>Elateroidea</taxon>
        <taxon>Elateridae</taxon>
        <taxon>Agrypninae</taxon>
        <taxon>Pyrophorini</taxon>
        <taxon>Ignelater</taxon>
    </lineage>
</organism>
<proteinExistence type="predicted"/>
<keyword evidence="3" id="KW-1185">Reference proteome</keyword>
<feature type="non-terminal residue" evidence="2">
    <location>
        <position position="1342"/>
    </location>
</feature>
<accession>A0A8K0FYZ0</accession>
<feature type="compositionally biased region" description="Polar residues" evidence="1">
    <location>
        <begin position="733"/>
        <end position="746"/>
    </location>
</feature>
<dbReference type="Proteomes" id="UP000801492">
    <property type="component" value="Unassembled WGS sequence"/>
</dbReference>
<evidence type="ECO:0000256" key="1">
    <source>
        <dbReference type="SAM" id="MobiDB-lite"/>
    </source>
</evidence>
<feature type="region of interest" description="Disordered" evidence="1">
    <location>
        <begin position="642"/>
        <end position="661"/>
    </location>
</feature>
<dbReference type="EMBL" id="VTPC01091034">
    <property type="protein sequence ID" value="KAF2880036.1"/>
    <property type="molecule type" value="Genomic_DNA"/>
</dbReference>
<feature type="non-terminal residue" evidence="2">
    <location>
        <position position="1"/>
    </location>
</feature>
<feature type="region of interest" description="Disordered" evidence="1">
    <location>
        <begin position="999"/>
        <end position="1019"/>
    </location>
</feature>
<feature type="region of interest" description="Disordered" evidence="1">
    <location>
        <begin position="733"/>
        <end position="763"/>
    </location>
</feature>